<evidence type="ECO:0000256" key="15">
    <source>
        <dbReference type="ARBA" id="ARBA00023136"/>
    </source>
</evidence>
<keyword evidence="10 18" id="KW-0808">Transferase</keyword>
<dbReference type="GO" id="GO:0016024">
    <property type="term" value="P:CDP-diacylglycerol biosynthetic process"/>
    <property type="evidence" value="ECO:0007669"/>
    <property type="project" value="UniProtKB-UniPathway"/>
</dbReference>
<evidence type="ECO:0000256" key="16">
    <source>
        <dbReference type="ARBA" id="ARBA00023209"/>
    </source>
</evidence>
<protein>
    <recommendedName>
        <fullName evidence="7 18">Phosphatidate cytidylyltransferase</fullName>
        <ecNumber evidence="6 18">2.7.7.41</ecNumber>
    </recommendedName>
</protein>
<accession>A0A286GCS3</accession>
<dbReference type="PANTHER" id="PTHR46382:SF1">
    <property type="entry name" value="PHOSPHATIDATE CYTIDYLYLTRANSFERASE"/>
    <property type="match status" value="1"/>
</dbReference>
<dbReference type="Pfam" id="PF01148">
    <property type="entry name" value="CTP_transf_1"/>
    <property type="match status" value="1"/>
</dbReference>
<dbReference type="InterPro" id="IPR000374">
    <property type="entry name" value="PC_trans"/>
</dbReference>
<keyword evidence="8" id="KW-1003">Cell membrane</keyword>
<feature type="transmembrane region" description="Helical" evidence="20">
    <location>
        <begin position="314"/>
        <end position="334"/>
    </location>
</feature>
<name>A0A286GCS3_9ACTN</name>
<evidence type="ECO:0000256" key="20">
    <source>
        <dbReference type="SAM" id="Phobius"/>
    </source>
</evidence>
<feature type="transmembrane region" description="Helical" evidence="20">
    <location>
        <begin position="224"/>
        <end position="244"/>
    </location>
</feature>
<feature type="transmembrane region" description="Helical" evidence="20">
    <location>
        <begin position="120"/>
        <end position="138"/>
    </location>
</feature>
<keyword evidence="22" id="KW-1185">Reference proteome</keyword>
<evidence type="ECO:0000256" key="4">
    <source>
        <dbReference type="ARBA" id="ARBA00005189"/>
    </source>
</evidence>
<evidence type="ECO:0000313" key="21">
    <source>
        <dbReference type="EMBL" id="SOD92919.1"/>
    </source>
</evidence>
<evidence type="ECO:0000256" key="8">
    <source>
        <dbReference type="ARBA" id="ARBA00022475"/>
    </source>
</evidence>
<dbReference type="AlphaFoldDB" id="A0A286GCS3"/>
<reference evidence="22" key="1">
    <citation type="submission" date="2017-09" db="EMBL/GenBank/DDBJ databases">
        <authorList>
            <person name="Varghese N."/>
            <person name="Submissions S."/>
        </authorList>
    </citation>
    <scope>NUCLEOTIDE SEQUENCE [LARGE SCALE GENOMIC DNA]</scope>
    <source>
        <strain evidence="22">DSM 44270</strain>
    </source>
</reference>
<evidence type="ECO:0000256" key="17">
    <source>
        <dbReference type="ARBA" id="ARBA00023264"/>
    </source>
</evidence>
<evidence type="ECO:0000256" key="12">
    <source>
        <dbReference type="ARBA" id="ARBA00022695"/>
    </source>
</evidence>
<dbReference type="RefSeq" id="WP_097181976.1">
    <property type="nucleotide sequence ID" value="NZ_OCNK01000001.1"/>
</dbReference>
<dbReference type="EC" id="2.7.7.41" evidence="6 18"/>
<feature type="transmembrane region" description="Helical" evidence="20">
    <location>
        <begin position="290"/>
        <end position="308"/>
    </location>
</feature>
<feature type="region of interest" description="Disordered" evidence="19">
    <location>
        <begin position="1"/>
        <end position="115"/>
    </location>
</feature>
<keyword evidence="12 18" id="KW-0548">Nucleotidyltransferase</keyword>
<dbReference type="GO" id="GO:0004605">
    <property type="term" value="F:phosphatidate cytidylyltransferase activity"/>
    <property type="evidence" value="ECO:0007669"/>
    <property type="project" value="UniProtKB-EC"/>
</dbReference>
<comment type="subcellular location">
    <subcellularLocation>
        <location evidence="2">Cell membrane</location>
        <topology evidence="2">Multi-pass membrane protein</topology>
    </subcellularLocation>
</comment>
<dbReference type="EMBL" id="OCNK01000001">
    <property type="protein sequence ID" value="SOD92919.1"/>
    <property type="molecule type" value="Genomic_DNA"/>
</dbReference>
<feature type="transmembrane region" description="Helical" evidence="20">
    <location>
        <begin position="195"/>
        <end position="212"/>
    </location>
</feature>
<dbReference type="Proteomes" id="UP000219482">
    <property type="component" value="Unassembled WGS sequence"/>
</dbReference>
<feature type="transmembrane region" description="Helical" evidence="20">
    <location>
        <begin position="144"/>
        <end position="161"/>
    </location>
</feature>
<dbReference type="PROSITE" id="PS01315">
    <property type="entry name" value="CDS"/>
    <property type="match status" value="1"/>
</dbReference>
<keyword evidence="13 20" id="KW-1133">Transmembrane helix</keyword>
<organism evidence="21 22">
    <name type="scientific">Blastococcus haudaquaticus</name>
    <dbReference type="NCBI Taxonomy" id="1938745"/>
    <lineage>
        <taxon>Bacteria</taxon>
        <taxon>Bacillati</taxon>
        <taxon>Actinomycetota</taxon>
        <taxon>Actinomycetes</taxon>
        <taxon>Geodermatophilales</taxon>
        <taxon>Geodermatophilaceae</taxon>
        <taxon>Blastococcus</taxon>
    </lineage>
</organism>
<evidence type="ECO:0000313" key="22">
    <source>
        <dbReference type="Proteomes" id="UP000219482"/>
    </source>
</evidence>
<evidence type="ECO:0000256" key="19">
    <source>
        <dbReference type="SAM" id="MobiDB-lite"/>
    </source>
</evidence>
<evidence type="ECO:0000256" key="10">
    <source>
        <dbReference type="ARBA" id="ARBA00022679"/>
    </source>
</evidence>
<keyword evidence="9" id="KW-0444">Lipid biosynthesis</keyword>
<comment type="catalytic activity">
    <reaction evidence="1 18">
        <text>a 1,2-diacyl-sn-glycero-3-phosphate + CTP + H(+) = a CDP-1,2-diacyl-sn-glycerol + diphosphate</text>
        <dbReference type="Rhea" id="RHEA:16229"/>
        <dbReference type="ChEBI" id="CHEBI:15378"/>
        <dbReference type="ChEBI" id="CHEBI:33019"/>
        <dbReference type="ChEBI" id="CHEBI:37563"/>
        <dbReference type="ChEBI" id="CHEBI:58332"/>
        <dbReference type="ChEBI" id="CHEBI:58608"/>
        <dbReference type="EC" id="2.7.7.41"/>
    </reaction>
</comment>
<dbReference type="UniPathway" id="UPA00557">
    <property type="reaction ID" value="UER00614"/>
</dbReference>
<evidence type="ECO:0000256" key="5">
    <source>
        <dbReference type="ARBA" id="ARBA00010185"/>
    </source>
</evidence>
<comment type="pathway">
    <text evidence="4">Lipid metabolism.</text>
</comment>
<sequence>MTEPSAANRPGTSGPGTEPLPRQGSPAVQHSEPLDGPVPDRPVPDRPVPDRSVPDLPQRPSWSDPADGDTGPVPIVGDRPTPPLRGISPGPSATAAPLPTEVEELPTTERPAGGRAGRDLRAAIGVGVGLVAVILASLFVWRPAFLAVLLAAILVAVVELTRALGAGRFHPPLVPLLVGTLVIEGLAWSRGPTGLVVGYLLTALAVVLWRLGHGPAGYLKDAASGVLVALYVPFLAGFAVLLLVPDDGAVRVLAFIATVIASDVGGYAAGVLIGRHAMAPTISPKKSWEGFAGSVATCMLVATPVIALALDGPWWGGVLFGAAIAATATIGDLGESLIKRDLGIKDMGNLLPGHGGIMDRLDSLLPSAAVAYLLLSVLAPV</sequence>
<evidence type="ECO:0000256" key="14">
    <source>
        <dbReference type="ARBA" id="ARBA00023098"/>
    </source>
</evidence>
<dbReference type="GO" id="GO:0005886">
    <property type="term" value="C:plasma membrane"/>
    <property type="evidence" value="ECO:0007669"/>
    <property type="project" value="UniProtKB-SubCell"/>
</dbReference>
<evidence type="ECO:0000256" key="13">
    <source>
        <dbReference type="ARBA" id="ARBA00022989"/>
    </source>
</evidence>
<evidence type="ECO:0000256" key="6">
    <source>
        <dbReference type="ARBA" id="ARBA00012487"/>
    </source>
</evidence>
<evidence type="ECO:0000256" key="3">
    <source>
        <dbReference type="ARBA" id="ARBA00005119"/>
    </source>
</evidence>
<proteinExistence type="inferred from homology"/>
<evidence type="ECO:0000256" key="2">
    <source>
        <dbReference type="ARBA" id="ARBA00004651"/>
    </source>
</evidence>
<keyword evidence="16" id="KW-0594">Phospholipid biosynthesis</keyword>
<evidence type="ECO:0000256" key="11">
    <source>
        <dbReference type="ARBA" id="ARBA00022692"/>
    </source>
</evidence>
<evidence type="ECO:0000256" key="7">
    <source>
        <dbReference type="ARBA" id="ARBA00019373"/>
    </source>
</evidence>
<keyword evidence="11 18" id="KW-0812">Transmembrane</keyword>
<keyword evidence="14" id="KW-0443">Lipid metabolism</keyword>
<feature type="transmembrane region" description="Helical" evidence="20">
    <location>
        <begin position="250"/>
        <end position="269"/>
    </location>
</feature>
<comment type="pathway">
    <text evidence="3 18">Phospholipid metabolism; CDP-diacylglycerol biosynthesis; CDP-diacylglycerol from sn-glycerol 3-phosphate: step 3/3.</text>
</comment>
<keyword evidence="17" id="KW-1208">Phospholipid metabolism</keyword>
<evidence type="ECO:0000256" key="1">
    <source>
        <dbReference type="ARBA" id="ARBA00001698"/>
    </source>
</evidence>
<keyword evidence="15 20" id="KW-0472">Membrane</keyword>
<evidence type="ECO:0000256" key="18">
    <source>
        <dbReference type="RuleBase" id="RU003938"/>
    </source>
</evidence>
<dbReference type="OrthoDB" id="9799199at2"/>
<gene>
    <name evidence="21" type="ORF">SAMN06272739_0075</name>
</gene>
<comment type="similarity">
    <text evidence="5 18">Belongs to the CDS family.</text>
</comment>
<evidence type="ECO:0000256" key="9">
    <source>
        <dbReference type="ARBA" id="ARBA00022516"/>
    </source>
</evidence>
<dbReference type="PANTHER" id="PTHR46382">
    <property type="entry name" value="PHOSPHATIDATE CYTIDYLYLTRANSFERASE"/>
    <property type="match status" value="1"/>
</dbReference>
<feature type="compositionally biased region" description="Basic and acidic residues" evidence="19">
    <location>
        <begin position="42"/>
        <end position="53"/>
    </location>
</feature>